<proteinExistence type="inferred from homology"/>
<evidence type="ECO:0000256" key="6">
    <source>
        <dbReference type="ARBA" id="ARBA00023136"/>
    </source>
</evidence>
<dbReference type="Proteomes" id="UP000051378">
    <property type="component" value="Unassembled WGS sequence"/>
</dbReference>
<dbReference type="AlphaFoldDB" id="A0A0R2DKP3"/>
<comment type="subcellular location">
    <subcellularLocation>
        <location evidence="2">Cell envelope</location>
    </subcellularLocation>
    <subcellularLocation>
        <location evidence="7">Cell membrane</location>
        <topology evidence="7">Multi-pass membrane protein</topology>
    </subcellularLocation>
    <subcellularLocation>
        <location evidence="1">Membrane</location>
        <topology evidence="1">Multi-pass membrane protein</topology>
    </subcellularLocation>
</comment>
<accession>A0A0R2DKP3</accession>
<dbReference type="OrthoDB" id="8557224at2"/>
<evidence type="ECO:0000256" key="1">
    <source>
        <dbReference type="ARBA" id="ARBA00004141"/>
    </source>
</evidence>
<gene>
    <name evidence="9" type="ORF">FC86_GL001078</name>
</gene>
<name>A0A0R2DKP3_9LACO</name>
<evidence type="ECO:0000259" key="8">
    <source>
        <dbReference type="PROSITE" id="PS50928"/>
    </source>
</evidence>
<organism evidence="9 10">
    <name type="scientific">Holzapfeliella floricola DSM 23037 = JCM 16512</name>
    <dbReference type="NCBI Taxonomy" id="1423744"/>
    <lineage>
        <taxon>Bacteria</taxon>
        <taxon>Bacillati</taxon>
        <taxon>Bacillota</taxon>
        <taxon>Bacilli</taxon>
        <taxon>Lactobacillales</taxon>
        <taxon>Lactobacillaceae</taxon>
        <taxon>Holzapfeliella</taxon>
    </lineage>
</organism>
<dbReference type="GO" id="GO:0015416">
    <property type="term" value="F:ABC-type phosphonate transporter activity"/>
    <property type="evidence" value="ECO:0007669"/>
    <property type="project" value="InterPro"/>
</dbReference>
<evidence type="ECO:0000256" key="2">
    <source>
        <dbReference type="ARBA" id="ARBA00004196"/>
    </source>
</evidence>
<evidence type="ECO:0000256" key="5">
    <source>
        <dbReference type="ARBA" id="ARBA00022989"/>
    </source>
</evidence>
<dbReference type="SUPFAM" id="SSF161098">
    <property type="entry name" value="MetI-like"/>
    <property type="match status" value="1"/>
</dbReference>
<keyword evidence="4 7" id="KW-0812">Transmembrane</keyword>
<dbReference type="EMBL" id="AYZL01000006">
    <property type="protein sequence ID" value="KRN04722.1"/>
    <property type="molecule type" value="Genomic_DNA"/>
</dbReference>
<sequence>MQSVKRLPKQEKSTIKTVRNIVIFALVFAIIIWSFTGIPFTGIKEQAGKITASIFNGLIHPDLDYVWRGDGEDLISNLVATIAMAFLGTSISAIISVPFAFWAARSKYKHRFTSATGKIVLTFIRTFPEIVLALMFIKAVGPGAFAGVMAMGVHSIGMLAKLFSEAIENLDGGTDEAVIASGGSKLNVMMFSTFPQVLPEFVSNTLYRFELSIRAATTLGLVGAGGIGTPLVFALSTRAWSRVGIILIGIIVMVTLVDFVSGSIRKRLV</sequence>
<evidence type="ECO:0000256" key="7">
    <source>
        <dbReference type="RuleBase" id="RU363032"/>
    </source>
</evidence>
<dbReference type="GO" id="GO:0005886">
    <property type="term" value="C:plasma membrane"/>
    <property type="evidence" value="ECO:0007669"/>
    <property type="project" value="UniProtKB-SubCell"/>
</dbReference>
<comment type="similarity">
    <text evidence="7">Belongs to the binding-protein-dependent transport system permease family.</text>
</comment>
<feature type="transmembrane region" description="Helical" evidence="7">
    <location>
        <begin position="239"/>
        <end position="260"/>
    </location>
</feature>
<evidence type="ECO:0000256" key="3">
    <source>
        <dbReference type="ARBA" id="ARBA00022448"/>
    </source>
</evidence>
<evidence type="ECO:0000256" key="4">
    <source>
        <dbReference type="ARBA" id="ARBA00022692"/>
    </source>
</evidence>
<keyword evidence="6 7" id="KW-0472">Membrane</keyword>
<dbReference type="InterPro" id="IPR005769">
    <property type="entry name" value="PhnE/PtxC"/>
</dbReference>
<dbReference type="InterPro" id="IPR035906">
    <property type="entry name" value="MetI-like_sf"/>
</dbReference>
<dbReference type="Gene3D" id="1.10.3720.10">
    <property type="entry name" value="MetI-like"/>
    <property type="match status" value="1"/>
</dbReference>
<protein>
    <submittedName>
        <fullName evidence="9">Alkylphosphonate abc transporter permease protein</fullName>
    </submittedName>
</protein>
<evidence type="ECO:0000313" key="10">
    <source>
        <dbReference type="Proteomes" id="UP000051378"/>
    </source>
</evidence>
<dbReference type="Pfam" id="PF00528">
    <property type="entry name" value="BPD_transp_1"/>
    <property type="match status" value="1"/>
</dbReference>
<dbReference type="PROSITE" id="PS50928">
    <property type="entry name" value="ABC_TM1"/>
    <property type="match status" value="1"/>
</dbReference>
<dbReference type="RefSeq" id="WP_056974051.1">
    <property type="nucleotide sequence ID" value="NZ_AYZL01000006.1"/>
</dbReference>
<dbReference type="PANTHER" id="PTHR30043">
    <property type="entry name" value="PHOSPHONATES TRANSPORT SYSTEM PERMEASE PROTEIN"/>
    <property type="match status" value="1"/>
</dbReference>
<feature type="transmembrane region" description="Helical" evidence="7">
    <location>
        <begin position="78"/>
        <end position="103"/>
    </location>
</feature>
<dbReference type="PANTHER" id="PTHR30043:SF8">
    <property type="entry name" value="ABC TRANSPORTER, PERMEASE PROTEIN CC0363, PUTATIVE-RELATED"/>
    <property type="match status" value="1"/>
</dbReference>
<reference evidence="9 10" key="1">
    <citation type="journal article" date="2015" name="Genome Announc.">
        <title>Expanding the biotechnology potential of lactobacilli through comparative genomics of 213 strains and associated genera.</title>
        <authorList>
            <person name="Sun Z."/>
            <person name="Harris H.M."/>
            <person name="McCann A."/>
            <person name="Guo C."/>
            <person name="Argimon S."/>
            <person name="Zhang W."/>
            <person name="Yang X."/>
            <person name="Jeffery I.B."/>
            <person name="Cooney J.C."/>
            <person name="Kagawa T.F."/>
            <person name="Liu W."/>
            <person name="Song Y."/>
            <person name="Salvetti E."/>
            <person name="Wrobel A."/>
            <person name="Rasinkangas P."/>
            <person name="Parkhill J."/>
            <person name="Rea M.C."/>
            <person name="O'Sullivan O."/>
            <person name="Ritari J."/>
            <person name="Douillard F.P."/>
            <person name="Paul Ross R."/>
            <person name="Yang R."/>
            <person name="Briner A.E."/>
            <person name="Felis G.E."/>
            <person name="de Vos W.M."/>
            <person name="Barrangou R."/>
            <person name="Klaenhammer T.R."/>
            <person name="Caufield P.W."/>
            <person name="Cui Y."/>
            <person name="Zhang H."/>
            <person name="O'Toole P.W."/>
        </authorList>
    </citation>
    <scope>NUCLEOTIDE SEQUENCE [LARGE SCALE GENOMIC DNA]</scope>
    <source>
        <strain evidence="9 10">DSM 23037</strain>
    </source>
</reference>
<keyword evidence="5 7" id="KW-1133">Transmembrane helix</keyword>
<feature type="transmembrane region" description="Helical" evidence="7">
    <location>
        <begin position="21"/>
        <end position="40"/>
    </location>
</feature>
<dbReference type="STRING" id="1423744.FC86_GL001078"/>
<dbReference type="GO" id="GO:0030313">
    <property type="term" value="C:cell envelope"/>
    <property type="evidence" value="ECO:0007669"/>
    <property type="project" value="UniProtKB-SubCell"/>
</dbReference>
<keyword evidence="3 7" id="KW-0813">Transport</keyword>
<feature type="domain" description="ABC transmembrane type-1" evidence="8">
    <location>
        <begin position="78"/>
        <end position="261"/>
    </location>
</feature>
<feature type="transmembrane region" description="Helical" evidence="7">
    <location>
        <begin position="211"/>
        <end position="233"/>
    </location>
</feature>
<dbReference type="PATRIC" id="fig|1423744.4.peg.1106"/>
<comment type="caution">
    <text evidence="9">The sequence shown here is derived from an EMBL/GenBank/DDBJ whole genome shotgun (WGS) entry which is preliminary data.</text>
</comment>
<keyword evidence="10" id="KW-1185">Reference proteome</keyword>
<dbReference type="NCBIfam" id="TIGR01097">
    <property type="entry name" value="PhnE"/>
    <property type="match status" value="1"/>
</dbReference>
<dbReference type="InterPro" id="IPR000515">
    <property type="entry name" value="MetI-like"/>
</dbReference>
<evidence type="ECO:0000313" key="9">
    <source>
        <dbReference type="EMBL" id="KRN04722.1"/>
    </source>
</evidence>